<organism evidence="1 2">
    <name type="scientific">Cryptolaemus montrouzieri</name>
    <dbReference type="NCBI Taxonomy" id="559131"/>
    <lineage>
        <taxon>Eukaryota</taxon>
        <taxon>Metazoa</taxon>
        <taxon>Ecdysozoa</taxon>
        <taxon>Arthropoda</taxon>
        <taxon>Hexapoda</taxon>
        <taxon>Insecta</taxon>
        <taxon>Pterygota</taxon>
        <taxon>Neoptera</taxon>
        <taxon>Endopterygota</taxon>
        <taxon>Coleoptera</taxon>
        <taxon>Polyphaga</taxon>
        <taxon>Cucujiformia</taxon>
        <taxon>Coccinelloidea</taxon>
        <taxon>Coccinellidae</taxon>
        <taxon>Scymninae</taxon>
        <taxon>Scymnini</taxon>
        <taxon>Cryptolaemus</taxon>
    </lineage>
</organism>
<evidence type="ECO:0000313" key="2">
    <source>
        <dbReference type="Proteomes" id="UP001516400"/>
    </source>
</evidence>
<dbReference type="PANTHER" id="PTHR33480">
    <property type="entry name" value="SET DOMAIN-CONTAINING PROTEIN-RELATED"/>
    <property type="match status" value="1"/>
</dbReference>
<accession>A0ABD2NT04</accession>
<reference evidence="1 2" key="1">
    <citation type="journal article" date="2021" name="BMC Biol.">
        <title>Horizontally acquired antibacterial genes associated with adaptive radiation of ladybird beetles.</title>
        <authorList>
            <person name="Li H.S."/>
            <person name="Tang X.F."/>
            <person name="Huang Y.H."/>
            <person name="Xu Z.Y."/>
            <person name="Chen M.L."/>
            <person name="Du X.Y."/>
            <person name="Qiu B.Y."/>
            <person name="Chen P.T."/>
            <person name="Zhang W."/>
            <person name="Slipinski A."/>
            <person name="Escalona H.E."/>
            <person name="Waterhouse R.M."/>
            <person name="Zwick A."/>
            <person name="Pang H."/>
        </authorList>
    </citation>
    <scope>NUCLEOTIDE SEQUENCE [LARGE SCALE GENOMIC DNA]</scope>
    <source>
        <strain evidence="1">SYSU2018</strain>
    </source>
</reference>
<dbReference type="PANTHER" id="PTHR33480:SF1">
    <property type="entry name" value="TYR RECOMBINASE DOMAIN-CONTAINING PROTEIN"/>
    <property type="match status" value="1"/>
</dbReference>
<evidence type="ECO:0000313" key="1">
    <source>
        <dbReference type="EMBL" id="KAL3281856.1"/>
    </source>
</evidence>
<dbReference type="EMBL" id="JABFTP020000144">
    <property type="protein sequence ID" value="KAL3281856.1"/>
    <property type="molecule type" value="Genomic_DNA"/>
</dbReference>
<proteinExistence type="predicted"/>
<sequence length="143" mass="15947">MLRSKLRLLGRFLLRIKASEKGIHDFASVYAPNYTDSTIKSTCLLAKLDSNTNLYNISSVASTIVTLLEQKTEVPENNPYIFGIPSGMKKEIIYLWACALMTKYSEECGAVHPERLRATKLRMYIATGIPQCISIIGSSPGRE</sequence>
<dbReference type="Proteomes" id="UP001516400">
    <property type="component" value="Unassembled WGS sequence"/>
</dbReference>
<dbReference type="AlphaFoldDB" id="A0ABD2NT04"/>
<name>A0ABD2NT04_9CUCU</name>
<comment type="caution">
    <text evidence="1">The sequence shown here is derived from an EMBL/GenBank/DDBJ whole genome shotgun (WGS) entry which is preliminary data.</text>
</comment>
<protein>
    <submittedName>
        <fullName evidence="1">Uncharacterized protein</fullName>
    </submittedName>
</protein>
<gene>
    <name evidence="1" type="ORF">HHI36_005061</name>
</gene>
<keyword evidence="2" id="KW-1185">Reference proteome</keyword>